<dbReference type="EMBL" id="UGTP01000001">
    <property type="protein sequence ID" value="SUC11635.1"/>
    <property type="molecule type" value="Genomic_DNA"/>
</dbReference>
<reference evidence="1 2" key="1">
    <citation type="submission" date="2018-06" db="EMBL/GenBank/DDBJ databases">
        <authorList>
            <consortium name="Pathogen Informatics"/>
            <person name="Doyle S."/>
        </authorList>
    </citation>
    <scope>NUCLEOTIDE SEQUENCE [LARGE SCALE GENOMIC DNA]</scope>
    <source>
        <strain evidence="1 2">NCTC13043</strain>
    </source>
</reference>
<accession>A0A379EZ56</accession>
<dbReference type="GeneID" id="78570226"/>
<proteinExistence type="predicted"/>
<name>A0A379EZ56_9BACT</name>
<dbReference type="OrthoDB" id="2730767at2"/>
<protein>
    <submittedName>
        <fullName evidence="1">Uncharacterized protein</fullName>
    </submittedName>
</protein>
<gene>
    <name evidence="1" type="ORF">NCTC13043_00491</name>
</gene>
<evidence type="ECO:0000313" key="1">
    <source>
        <dbReference type="EMBL" id="SUC11635.1"/>
    </source>
</evidence>
<sequence length="243" mass="28554">MEHDELIKLIFKEYQMADKDKYTNLFLSSLSTHRLEWRSGLPVLAIMQSFPFHHFQSQSLPPNFKCLSEEDQHFVIKRMPCVICSNYKEAFVDSNNQDSNNIGGLTDYTLDTFYQYLKSTNAMENVLPNEDDINIFLQMLRYIQEIDYNTTIKRGITSLISKIKEFETNLFELQLLLETLGYCSILETKEHKGLLHQYTNLSIAPKKRHNSDWHYPVDFWTGKDGINKKALDYWFGCYLSATE</sequence>
<dbReference type="RefSeq" id="WP_115082892.1">
    <property type="nucleotide sequence ID" value="NZ_CAUTFH010000045.1"/>
</dbReference>
<dbReference type="AlphaFoldDB" id="A0A379EZ56"/>
<dbReference type="Proteomes" id="UP000254235">
    <property type="component" value="Unassembled WGS sequence"/>
</dbReference>
<organism evidence="1 2">
    <name type="scientific">Prevotella pallens</name>
    <dbReference type="NCBI Taxonomy" id="60133"/>
    <lineage>
        <taxon>Bacteria</taxon>
        <taxon>Pseudomonadati</taxon>
        <taxon>Bacteroidota</taxon>
        <taxon>Bacteroidia</taxon>
        <taxon>Bacteroidales</taxon>
        <taxon>Prevotellaceae</taxon>
        <taxon>Prevotella</taxon>
    </lineage>
</organism>
<evidence type="ECO:0000313" key="2">
    <source>
        <dbReference type="Proteomes" id="UP000254235"/>
    </source>
</evidence>